<evidence type="ECO:0000313" key="2">
    <source>
        <dbReference type="EMBL" id="EGT47545.1"/>
    </source>
</evidence>
<sequence length="73" mass="8124">MAGELNNYSEGAEARAGEEKIFLVAQGQERQEREEDGYPKPQIGGGGTGYSVDEEEIRSTVSTFKFYQLDVLF</sequence>
<proteinExistence type="predicted"/>
<evidence type="ECO:0000313" key="3">
    <source>
        <dbReference type="Proteomes" id="UP000008068"/>
    </source>
</evidence>
<organism evidence="3">
    <name type="scientific">Caenorhabditis brenneri</name>
    <name type="common">Nematode worm</name>
    <dbReference type="NCBI Taxonomy" id="135651"/>
    <lineage>
        <taxon>Eukaryota</taxon>
        <taxon>Metazoa</taxon>
        <taxon>Ecdysozoa</taxon>
        <taxon>Nematoda</taxon>
        <taxon>Chromadorea</taxon>
        <taxon>Rhabditida</taxon>
        <taxon>Rhabditina</taxon>
        <taxon>Rhabditomorpha</taxon>
        <taxon>Rhabditoidea</taxon>
        <taxon>Rhabditidae</taxon>
        <taxon>Peloderinae</taxon>
        <taxon>Caenorhabditis</taxon>
    </lineage>
</organism>
<dbReference type="Proteomes" id="UP000008068">
    <property type="component" value="Unassembled WGS sequence"/>
</dbReference>
<evidence type="ECO:0000256" key="1">
    <source>
        <dbReference type="SAM" id="MobiDB-lite"/>
    </source>
</evidence>
<accession>G0MYD0</accession>
<dbReference type="InParanoid" id="G0MYD0"/>
<reference evidence="3" key="1">
    <citation type="submission" date="2011-07" db="EMBL/GenBank/DDBJ databases">
        <authorList>
            <consortium name="Caenorhabditis brenneri Sequencing and Analysis Consortium"/>
            <person name="Wilson R.K."/>
        </authorList>
    </citation>
    <scope>NUCLEOTIDE SEQUENCE [LARGE SCALE GENOMIC DNA]</scope>
    <source>
        <strain evidence="3">PB2801</strain>
    </source>
</reference>
<dbReference type="HOGENOM" id="CLU_2706987_0_0_1"/>
<feature type="compositionally biased region" description="Basic and acidic residues" evidence="1">
    <location>
        <begin position="29"/>
        <end position="38"/>
    </location>
</feature>
<name>G0MYD0_CAEBE</name>
<protein>
    <submittedName>
        <fullName evidence="2">Uncharacterized protein</fullName>
    </submittedName>
</protein>
<keyword evidence="3" id="KW-1185">Reference proteome</keyword>
<feature type="region of interest" description="Disordered" evidence="1">
    <location>
        <begin position="26"/>
        <end position="52"/>
    </location>
</feature>
<dbReference type="EMBL" id="GL379820">
    <property type="protein sequence ID" value="EGT47545.1"/>
    <property type="molecule type" value="Genomic_DNA"/>
</dbReference>
<gene>
    <name evidence="2" type="ORF">CAEBREN_13649</name>
</gene>
<dbReference type="AlphaFoldDB" id="G0MYD0"/>